<dbReference type="Proteomes" id="UP001153076">
    <property type="component" value="Unassembled WGS sequence"/>
</dbReference>
<name>A0A9Q1JJP9_9CARY</name>
<reference evidence="1" key="1">
    <citation type="submission" date="2022-04" db="EMBL/GenBank/DDBJ databases">
        <title>Carnegiea gigantea Genome sequencing and assembly v2.</title>
        <authorList>
            <person name="Copetti D."/>
            <person name="Sanderson M.J."/>
            <person name="Burquez A."/>
            <person name="Wojciechowski M.F."/>
        </authorList>
    </citation>
    <scope>NUCLEOTIDE SEQUENCE</scope>
    <source>
        <strain evidence="1">SGP5-SGP5p</strain>
        <tissue evidence="1">Aerial part</tissue>
    </source>
</reference>
<dbReference type="EMBL" id="JAKOGI010003259">
    <property type="protein sequence ID" value="KAJ8420650.1"/>
    <property type="molecule type" value="Genomic_DNA"/>
</dbReference>
<sequence>MASVSLTPLWISASSKPPPFRYSGHQFLPESLSEPSTLRFVCRRVDSSTVRSLTLSHLVSSVADGCSLPVVLDGSGLSESPVTFGSIALSGGWLRRNLMIWLPTKNTMFASSSKDTGNVNAPMNIIVVDDDVNDIEEVAPTKTKKASLTLLWISASAVQRHDVSATKVSQSKPPPFWYSGHQFLPESLSQPSILHSFCSRVESSTVRSLTLSLLVSSVTGGCSLPAVLDGSGLSKSPVTFGSIALSGGWLQR</sequence>
<evidence type="ECO:0000313" key="1">
    <source>
        <dbReference type="EMBL" id="KAJ8420650.1"/>
    </source>
</evidence>
<dbReference type="AlphaFoldDB" id="A0A9Q1JJP9"/>
<protein>
    <submittedName>
        <fullName evidence="1">Uncharacterized protein</fullName>
    </submittedName>
</protein>
<organism evidence="1 2">
    <name type="scientific">Carnegiea gigantea</name>
    <dbReference type="NCBI Taxonomy" id="171969"/>
    <lineage>
        <taxon>Eukaryota</taxon>
        <taxon>Viridiplantae</taxon>
        <taxon>Streptophyta</taxon>
        <taxon>Embryophyta</taxon>
        <taxon>Tracheophyta</taxon>
        <taxon>Spermatophyta</taxon>
        <taxon>Magnoliopsida</taxon>
        <taxon>eudicotyledons</taxon>
        <taxon>Gunneridae</taxon>
        <taxon>Pentapetalae</taxon>
        <taxon>Caryophyllales</taxon>
        <taxon>Cactineae</taxon>
        <taxon>Cactaceae</taxon>
        <taxon>Cactoideae</taxon>
        <taxon>Echinocereeae</taxon>
        <taxon>Carnegiea</taxon>
    </lineage>
</organism>
<proteinExistence type="predicted"/>
<keyword evidence="2" id="KW-1185">Reference proteome</keyword>
<comment type="caution">
    <text evidence="1">The sequence shown here is derived from an EMBL/GenBank/DDBJ whole genome shotgun (WGS) entry which is preliminary data.</text>
</comment>
<accession>A0A9Q1JJP9</accession>
<evidence type="ECO:0000313" key="2">
    <source>
        <dbReference type="Proteomes" id="UP001153076"/>
    </source>
</evidence>
<gene>
    <name evidence="1" type="ORF">Cgig2_008476</name>
</gene>